<feature type="transmembrane region" description="Helical" evidence="5">
    <location>
        <begin position="96"/>
        <end position="115"/>
    </location>
</feature>
<dbReference type="EMBL" id="CP036265">
    <property type="protein sequence ID" value="QDT14597.1"/>
    <property type="molecule type" value="Genomic_DNA"/>
</dbReference>
<accession>A0A517P5E6</accession>
<dbReference type="PANTHER" id="PTHR39535:SF2">
    <property type="entry name" value="HTTM DOMAIN-CONTAINING PROTEIN"/>
    <property type="match status" value="1"/>
</dbReference>
<feature type="transmembrane region" description="Helical" evidence="5">
    <location>
        <begin position="269"/>
        <end position="301"/>
    </location>
</feature>
<dbReference type="PANTHER" id="PTHR39535">
    <property type="entry name" value="SPORULATION-DELAYING PROTEIN SDPB"/>
    <property type="match status" value="1"/>
</dbReference>
<dbReference type="SMART" id="SM00752">
    <property type="entry name" value="HTTM"/>
    <property type="match status" value="1"/>
</dbReference>
<dbReference type="KEGG" id="acaf:CA12_06720"/>
<evidence type="ECO:0000256" key="5">
    <source>
        <dbReference type="SAM" id="Phobius"/>
    </source>
</evidence>
<feature type="domain" description="HTTM-like" evidence="6">
    <location>
        <begin position="35"/>
        <end position="306"/>
    </location>
</feature>
<dbReference type="InterPro" id="IPR052964">
    <property type="entry name" value="Sporulation_signal_mat"/>
</dbReference>
<comment type="subcellular location">
    <subcellularLocation>
        <location evidence="1">Endomembrane system</location>
        <topology evidence="1">Multi-pass membrane protein</topology>
    </subcellularLocation>
</comment>
<protein>
    <submittedName>
        <fullName evidence="7">Sporulation-delaying protein SdpB</fullName>
    </submittedName>
</protein>
<keyword evidence="3 5" id="KW-1133">Transmembrane helix</keyword>
<dbReference type="RefSeq" id="WP_145357477.1">
    <property type="nucleotide sequence ID" value="NZ_CP036265.1"/>
</dbReference>
<dbReference type="InterPro" id="IPR011020">
    <property type="entry name" value="HTTM-like"/>
</dbReference>
<evidence type="ECO:0000256" key="3">
    <source>
        <dbReference type="ARBA" id="ARBA00022989"/>
    </source>
</evidence>
<evidence type="ECO:0000313" key="8">
    <source>
        <dbReference type="Proteomes" id="UP000318741"/>
    </source>
</evidence>
<evidence type="ECO:0000259" key="6">
    <source>
        <dbReference type="SMART" id="SM00752"/>
    </source>
</evidence>
<evidence type="ECO:0000256" key="4">
    <source>
        <dbReference type="ARBA" id="ARBA00023136"/>
    </source>
</evidence>
<dbReference type="AlphaFoldDB" id="A0A517P5E6"/>
<keyword evidence="8" id="KW-1185">Reference proteome</keyword>
<evidence type="ECO:0000313" key="7">
    <source>
        <dbReference type="EMBL" id="QDT14597.1"/>
    </source>
</evidence>
<dbReference type="Proteomes" id="UP000318741">
    <property type="component" value="Chromosome"/>
</dbReference>
<evidence type="ECO:0000256" key="2">
    <source>
        <dbReference type="ARBA" id="ARBA00022692"/>
    </source>
</evidence>
<keyword evidence="2 5" id="KW-0812">Transmembrane</keyword>
<dbReference type="Pfam" id="PF05090">
    <property type="entry name" value="HTTM"/>
    <property type="match status" value="1"/>
</dbReference>
<sequence>MRGYIHAVAAFVLNLPRRLATDAADLAAAYHRFWFAPSAPYTLGVVRMLAGGMALYSTAIWGLEFDAFFTNGGFQPLEMVNVPGTMSFWFFVPDAWAWPAHLLCLGALALYTVGLGTIVTKWLAFVIVASYAQRAPMATFGLDQIETFLTLYLALAPCGAAYSVDALLRKRRGGGSSRNEVSPRTTVATRLIQVHLCVLYTFAGLAKLKGEAWWDGTAIWKAISNLEYQTADLTWLAAAEPVGHLITHVTVVWELTFWALVWRPRLRPYVLAIGTGMHLGIGAFLGMWTFGLVMTFAYVAFVPPETFRPRLSRPTPQS</sequence>
<feature type="transmembrane region" description="Helical" evidence="5">
    <location>
        <begin position="41"/>
        <end position="63"/>
    </location>
</feature>
<organism evidence="7 8">
    <name type="scientific">Alienimonas californiensis</name>
    <dbReference type="NCBI Taxonomy" id="2527989"/>
    <lineage>
        <taxon>Bacteria</taxon>
        <taxon>Pseudomonadati</taxon>
        <taxon>Planctomycetota</taxon>
        <taxon>Planctomycetia</taxon>
        <taxon>Planctomycetales</taxon>
        <taxon>Planctomycetaceae</taxon>
        <taxon>Alienimonas</taxon>
    </lineage>
</organism>
<proteinExistence type="predicted"/>
<gene>
    <name evidence="7" type="primary">sdpB</name>
    <name evidence="7" type="ORF">CA12_06720</name>
</gene>
<dbReference type="OrthoDB" id="128729at2"/>
<keyword evidence="4 5" id="KW-0472">Membrane</keyword>
<dbReference type="InterPro" id="IPR053934">
    <property type="entry name" value="HTTM_dom"/>
</dbReference>
<evidence type="ECO:0000256" key="1">
    <source>
        <dbReference type="ARBA" id="ARBA00004127"/>
    </source>
</evidence>
<reference evidence="7 8" key="1">
    <citation type="submission" date="2019-02" db="EMBL/GenBank/DDBJ databases">
        <title>Deep-cultivation of Planctomycetes and their phenomic and genomic characterization uncovers novel biology.</title>
        <authorList>
            <person name="Wiegand S."/>
            <person name="Jogler M."/>
            <person name="Boedeker C."/>
            <person name="Pinto D."/>
            <person name="Vollmers J."/>
            <person name="Rivas-Marin E."/>
            <person name="Kohn T."/>
            <person name="Peeters S.H."/>
            <person name="Heuer A."/>
            <person name="Rast P."/>
            <person name="Oberbeckmann S."/>
            <person name="Bunk B."/>
            <person name="Jeske O."/>
            <person name="Meyerdierks A."/>
            <person name="Storesund J.E."/>
            <person name="Kallscheuer N."/>
            <person name="Luecker S."/>
            <person name="Lage O.M."/>
            <person name="Pohl T."/>
            <person name="Merkel B.J."/>
            <person name="Hornburger P."/>
            <person name="Mueller R.-W."/>
            <person name="Bruemmer F."/>
            <person name="Labrenz M."/>
            <person name="Spormann A.M."/>
            <person name="Op den Camp H."/>
            <person name="Overmann J."/>
            <person name="Amann R."/>
            <person name="Jetten M.S.M."/>
            <person name="Mascher T."/>
            <person name="Medema M.H."/>
            <person name="Devos D.P."/>
            <person name="Kaster A.-K."/>
            <person name="Ovreas L."/>
            <person name="Rohde M."/>
            <person name="Galperin M.Y."/>
            <person name="Jogler C."/>
        </authorList>
    </citation>
    <scope>NUCLEOTIDE SEQUENCE [LARGE SCALE GENOMIC DNA]</scope>
    <source>
        <strain evidence="7 8">CA12</strain>
    </source>
</reference>
<dbReference type="GO" id="GO:0012505">
    <property type="term" value="C:endomembrane system"/>
    <property type="evidence" value="ECO:0007669"/>
    <property type="project" value="UniProtKB-SubCell"/>
</dbReference>
<name>A0A517P5E6_9PLAN</name>